<feature type="chain" id="PRO_5044268675" description="Lipoprotein" evidence="1">
    <location>
        <begin position="30"/>
        <end position="218"/>
    </location>
</feature>
<gene>
    <name evidence="2" type="ORF">SCMC78_47550</name>
</gene>
<organism evidence="2">
    <name type="scientific">Streptomyces sp. CMC78</name>
    <dbReference type="NCBI Taxonomy" id="3231512"/>
    <lineage>
        <taxon>Bacteria</taxon>
        <taxon>Bacillati</taxon>
        <taxon>Actinomycetota</taxon>
        <taxon>Actinomycetes</taxon>
        <taxon>Kitasatosporales</taxon>
        <taxon>Streptomycetaceae</taxon>
        <taxon>Streptomyces</taxon>
    </lineage>
</organism>
<protein>
    <recommendedName>
        <fullName evidence="3">Lipoprotein</fullName>
    </recommendedName>
</protein>
<dbReference type="KEGG" id="stcm:SCMC78_47550"/>
<evidence type="ECO:0000313" key="2">
    <source>
        <dbReference type="EMBL" id="BFP54948.1"/>
    </source>
</evidence>
<keyword evidence="1" id="KW-0732">Signal</keyword>
<accession>A0AB33KSZ6</accession>
<evidence type="ECO:0008006" key="3">
    <source>
        <dbReference type="Google" id="ProtNLM"/>
    </source>
</evidence>
<sequence>MVNRSFSAFVRSISVLCALVLVGCSGDFEADKESNSPTGLQVCDQFLGAENVRKAVDSVDGGDANATARSLPAQLAAALTREAEKWSIGDFIYYPYSACRLDIPADGGGAHVIRAQVKWSALTVDSMSEPKYAKSWRQVNDQVFVEPQAGQPIMRLLVACGVPGAAPEQEAELPLQMTIMDPGLAVEQRQALLSTFARTLVDELACTGDPVVPAQLIR</sequence>
<dbReference type="RefSeq" id="WP_408054221.1">
    <property type="nucleotide sequence ID" value="NZ_AP035884.1"/>
</dbReference>
<reference evidence="2" key="1">
    <citation type="submission" date="2024-07" db="EMBL/GenBank/DDBJ databases">
        <title>Complete genome sequences of cellulolytic bacteria, Kitasatospora sp. CMC57 and Streptomyces sp. CMC78, isolated from Japanese agricultural soil.</title>
        <authorList>
            <person name="Hashimoto T."/>
            <person name="Ito M."/>
            <person name="Iwamoto M."/>
            <person name="Fukahori D."/>
            <person name="Shoda T."/>
            <person name="Sakoda M."/>
            <person name="Morohoshi T."/>
            <person name="Mitsuboshi M."/>
            <person name="Nishizawa T."/>
        </authorList>
    </citation>
    <scope>NUCLEOTIDE SEQUENCE</scope>
    <source>
        <strain evidence="2">CMC78</strain>
    </source>
</reference>
<dbReference type="PROSITE" id="PS51257">
    <property type="entry name" value="PROKAR_LIPOPROTEIN"/>
    <property type="match status" value="1"/>
</dbReference>
<name>A0AB33KSZ6_9ACTN</name>
<dbReference type="AlphaFoldDB" id="A0AB33KSZ6"/>
<proteinExistence type="predicted"/>
<dbReference type="EMBL" id="AP035884">
    <property type="protein sequence ID" value="BFP54948.1"/>
    <property type="molecule type" value="Genomic_DNA"/>
</dbReference>
<evidence type="ECO:0000256" key="1">
    <source>
        <dbReference type="SAM" id="SignalP"/>
    </source>
</evidence>
<feature type="signal peptide" evidence="1">
    <location>
        <begin position="1"/>
        <end position="29"/>
    </location>
</feature>